<dbReference type="InterPro" id="IPR000805">
    <property type="entry name" value="Glyco_hydro_26"/>
</dbReference>
<dbReference type="STRING" id="156994.SAMN04488028_104363"/>
<evidence type="ECO:0000256" key="3">
    <source>
        <dbReference type="ARBA" id="ARBA00023295"/>
    </source>
</evidence>
<accession>A0A1M6S147</accession>
<keyword evidence="3 4" id="KW-0326">Glycosidase</keyword>
<dbReference type="InterPro" id="IPR017853">
    <property type="entry name" value="GH"/>
</dbReference>
<evidence type="ECO:0000313" key="7">
    <source>
        <dbReference type="Proteomes" id="UP000184474"/>
    </source>
</evidence>
<dbReference type="PANTHER" id="PTHR40079:SF4">
    <property type="entry name" value="GH26 DOMAIN-CONTAINING PROTEIN-RELATED"/>
    <property type="match status" value="1"/>
</dbReference>
<dbReference type="PRINTS" id="PR00739">
    <property type="entry name" value="GLHYDRLASE26"/>
</dbReference>
<dbReference type="AlphaFoldDB" id="A0A1M6S147"/>
<feature type="active site" description="Nucleophile" evidence="4">
    <location>
        <position position="325"/>
    </location>
</feature>
<evidence type="ECO:0000259" key="5">
    <source>
        <dbReference type="PROSITE" id="PS51764"/>
    </source>
</evidence>
<dbReference type="Proteomes" id="UP000184474">
    <property type="component" value="Unassembled WGS sequence"/>
</dbReference>
<comment type="similarity">
    <text evidence="1 4">Belongs to the glycosyl hydrolase 26 family.</text>
</comment>
<evidence type="ECO:0000256" key="1">
    <source>
        <dbReference type="ARBA" id="ARBA00007754"/>
    </source>
</evidence>
<evidence type="ECO:0000256" key="4">
    <source>
        <dbReference type="PROSITE-ProRule" id="PRU01100"/>
    </source>
</evidence>
<proteinExistence type="inferred from homology"/>
<dbReference type="PROSITE" id="PS51764">
    <property type="entry name" value="GH26"/>
    <property type="match status" value="1"/>
</dbReference>
<dbReference type="Gene3D" id="3.20.20.80">
    <property type="entry name" value="Glycosidases"/>
    <property type="match status" value="1"/>
</dbReference>
<dbReference type="InterPro" id="IPR022790">
    <property type="entry name" value="GH26_dom"/>
</dbReference>
<evidence type="ECO:0000313" key="6">
    <source>
        <dbReference type="EMBL" id="SHK38400.1"/>
    </source>
</evidence>
<protein>
    <submittedName>
        <fullName evidence="6">Mannan endo-1,4-beta-mannosidase</fullName>
    </submittedName>
</protein>
<name>A0A1M6S147_REIAG</name>
<dbReference type="Pfam" id="PF02156">
    <property type="entry name" value="Glyco_hydro_26"/>
    <property type="match status" value="1"/>
</dbReference>
<keyword evidence="7" id="KW-1185">Reference proteome</keyword>
<sequence>MMEASFIHIYSKKNTDMTKFTYSLLILASAFLMACSTDESTVDPDGDGDGGSVEPVTLQLVDKSATDETKALYANLWDVQSRGMMFGHHDDLLYGREWYAESGRSDTKEVCGDYPAVFSVDFAEVMDERYLSSDLNDDRKRTIMEARARGEVITACLHLNNPKTGGDSWDNSDNTVVKGILEEGSEVNMTYKVWLDRLATFVTSLKDENGKLIPIIFRPYHEHTQSWSWWGSSCTTQEEFISFWKFTVDYLTLEMGVHNLIFAISPQIDSEGTVDNLLYRWPGDDYVDFIGMDSYHGTNTKSLATNSRNLATLSKEKLKPCGVTETGIEGVRKDGKEYTDYWTQEIMSAMYGKGVSLVVMWRNKYDPTGSGYHYYGPWIGHSSANDFVTFYESDYMLFSSDLPDMYEAVEGITVQ</sequence>
<dbReference type="SUPFAM" id="SSF51445">
    <property type="entry name" value="(Trans)glycosidases"/>
    <property type="match status" value="1"/>
</dbReference>
<gene>
    <name evidence="6" type="ORF">SAMN04488028_104363</name>
</gene>
<reference evidence="7" key="1">
    <citation type="submission" date="2016-11" db="EMBL/GenBank/DDBJ databases">
        <authorList>
            <person name="Varghese N."/>
            <person name="Submissions S."/>
        </authorList>
    </citation>
    <scope>NUCLEOTIDE SEQUENCE [LARGE SCALE GENOMIC DNA]</scope>
    <source>
        <strain evidence="7">DSM 26134</strain>
    </source>
</reference>
<evidence type="ECO:0000256" key="2">
    <source>
        <dbReference type="ARBA" id="ARBA00022801"/>
    </source>
</evidence>
<keyword evidence="2 4" id="KW-0378">Hydrolase</keyword>
<feature type="active site" description="Proton donor" evidence="4">
    <location>
        <position position="222"/>
    </location>
</feature>
<dbReference type="PANTHER" id="PTHR40079">
    <property type="entry name" value="MANNAN ENDO-1,4-BETA-MANNOSIDASE E-RELATED"/>
    <property type="match status" value="1"/>
</dbReference>
<feature type="domain" description="GH26" evidence="5">
    <location>
        <begin position="67"/>
        <end position="400"/>
    </location>
</feature>
<dbReference type="GO" id="GO:0006080">
    <property type="term" value="P:substituted mannan metabolic process"/>
    <property type="evidence" value="ECO:0007669"/>
    <property type="project" value="InterPro"/>
</dbReference>
<dbReference type="GO" id="GO:0016985">
    <property type="term" value="F:mannan endo-1,4-beta-mannosidase activity"/>
    <property type="evidence" value="ECO:0007669"/>
    <property type="project" value="InterPro"/>
</dbReference>
<organism evidence="6 7">
    <name type="scientific">Reichenbachiella agariperforans</name>
    <dbReference type="NCBI Taxonomy" id="156994"/>
    <lineage>
        <taxon>Bacteria</taxon>
        <taxon>Pseudomonadati</taxon>
        <taxon>Bacteroidota</taxon>
        <taxon>Cytophagia</taxon>
        <taxon>Cytophagales</taxon>
        <taxon>Reichenbachiellaceae</taxon>
        <taxon>Reichenbachiella</taxon>
    </lineage>
</organism>
<dbReference type="EMBL" id="FRAA01000004">
    <property type="protein sequence ID" value="SHK38400.1"/>
    <property type="molecule type" value="Genomic_DNA"/>
</dbReference>